<evidence type="ECO:0000256" key="2">
    <source>
        <dbReference type="ARBA" id="ARBA00022840"/>
    </source>
</evidence>
<dbReference type="SMART" id="SM00044">
    <property type="entry name" value="CYCc"/>
    <property type="match status" value="1"/>
</dbReference>
<evidence type="ECO:0000256" key="1">
    <source>
        <dbReference type="ARBA" id="ARBA00022741"/>
    </source>
</evidence>
<name>A0A2J0Z3R5_RHIML</name>
<dbReference type="Pfam" id="PF13191">
    <property type="entry name" value="AAA_16"/>
    <property type="match status" value="1"/>
</dbReference>
<dbReference type="InterPro" id="IPR041664">
    <property type="entry name" value="AAA_16"/>
</dbReference>
<keyword evidence="2" id="KW-0067">ATP-binding</keyword>
<dbReference type="EMBL" id="NJGD01000004">
    <property type="protein sequence ID" value="PJR15108.1"/>
    <property type="molecule type" value="Genomic_DNA"/>
</dbReference>
<dbReference type="InterPro" id="IPR001054">
    <property type="entry name" value="A/G_cyclase"/>
</dbReference>
<dbReference type="GO" id="GO:0004016">
    <property type="term" value="F:adenylate cyclase activity"/>
    <property type="evidence" value="ECO:0007669"/>
    <property type="project" value="UniProtKB-ARBA"/>
</dbReference>
<feature type="region of interest" description="Disordered" evidence="3">
    <location>
        <begin position="1"/>
        <end position="31"/>
    </location>
</feature>
<reference evidence="5 6" key="1">
    <citation type="submission" date="2017-06" db="EMBL/GenBank/DDBJ databases">
        <title>Ensifer strains isolated from leguminous trees and herbs display diverse denitrification phenotypes with some acting as strong N2O sinks.</title>
        <authorList>
            <person name="Woliy K."/>
            <person name="Mania D."/>
            <person name="Bakken L.R."/>
            <person name="Frostegard A."/>
        </authorList>
    </citation>
    <scope>NUCLEOTIDE SEQUENCE [LARGE SCALE GENOMIC DNA]</scope>
    <source>
        <strain evidence="5 6">AC50a</strain>
    </source>
</reference>
<accession>A0A2J0Z3R5</accession>
<feature type="compositionally biased region" description="Basic and acidic residues" evidence="3">
    <location>
        <begin position="1"/>
        <end position="23"/>
    </location>
</feature>
<evidence type="ECO:0000313" key="5">
    <source>
        <dbReference type="EMBL" id="PJR15108.1"/>
    </source>
</evidence>
<dbReference type="SUPFAM" id="SSF55073">
    <property type="entry name" value="Nucleotide cyclase"/>
    <property type="match status" value="1"/>
</dbReference>
<organism evidence="5 6">
    <name type="scientific">Rhizobium meliloti</name>
    <name type="common">Ensifer meliloti</name>
    <name type="synonym">Sinorhizobium meliloti</name>
    <dbReference type="NCBI Taxonomy" id="382"/>
    <lineage>
        <taxon>Bacteria</taxon>
        <taxon>Pseudomonadati</taxon>
        <taxon>Pseudomonadota</taxon>
        <taxon>Alphaproteobacteria</taxon>
        <taxon>Hyphomicrobiales</taxon>
        <taxon>Rhizobiaceae</taxon>
        <taxon>Sinorhizobium/Ensifer group</taxon>
        <taxon>Sinorhizobium</taxon>
    </lineage>
</organism>
<dbReference type="GO" id="GO:0009190">
    <property type="term" value="P:cyclic nucleotide biosynthetic process"/>
    <property type="evidence" value="ECO:0007669"/>
    <property type="project" value="InterPro"/>
</dbReference>
<evidence type="ECO:0000313" key="6">
    <source>
        <dbReference type="Proteomes" id="UP000231987"/>
    </source>
</evidence>
<dbReference type="GO" id="GO:0035556">
    <property type="term" value="P:intracellular signal transduction"/>
    <property type="evidence" value="ECO:0007669"/>
    <property type="project" value="InterPro"/>
</dbReference>
<comment type="caution">
    <text evidence="5">The sequence shown here is derived from an EMBL/GenBank/DDBJ whole genome shotgun (WGS) entry which is preliminary data.</text>
</comment>
<evidence type="ECO:0000256" key="3">
    <source>
        <dbReference type="SAM" id="MobiDB-lite"/>
    </source>
</evidence>
<dbReference type="InterPro" id="IPR027417">
    <property type="entry name" value="P-loop_NTPase"/>
</dbReference>
<protein>
    <recommendedName>
        <fullName evidence="4">Guanylate cyclase domain-containing protein</fullName>
    </recommendedName>
</protein>
<dbReference type="SUPFAM" id="SSF52540">
    <property type="entry name" value="P-loop containing nucleoside triphosphate hydrolases"/>
    <property type="match status" value="1"/>
</dbReference>
<dbReference type="AlphaFoldDB" id="A0A2J0Z3R5"/>
<dbReference type="GO" id="GO:0005524">
    <property type="term" value="F:ATP binding"/>
    <property type="evidence" value="ECO:0007669"/>
    <property type="project" value="UniProtKB-KW"/>
</dbReference>
<dbReference type="PANTHER" id="PTHR16305:SF28">
    <property type="entry name" value="GUANYLATE CYCLASE DOMAIN-CONTAINING PROTEIN"/>
    <property type="match status" value="1"/>
</dbReference>
<evidence type="ECO:0000259" key="4">
    <source>
        <dbReference type="PROSITE" id="PS50125"/>
    </source>
</evidence>
<dbReference type="InterPro" id="IPR029787">
    <property type="entry name" value="Nucleotide_cyclase"/>
</dbReference>
<feature type="domain" description="Guanylate cyclase" evidence="4">
    <location>
        <begin position="39"/>
        <end position="168"/>
    </location>
</feature>
<dbReference type="Gene3D" id="3.30.70.1230">
    <property type="entry name" value="Nucleotide cyclase"/>
    <property type="match status" value="1"/>
</dbReference>
<keyword evidence="1" id="KW-0547">Nucleotide-binding</keyword>
<dbReference type="CDD" id="cd07302">
    <property type="entry name" value="CHD"/>
    <property type="match status" value="1"/>
</dbReference>
<proteinExistence type="predicted"/>
<sequence>MREWCMLRESRTKTPRGAAERGKRPGGSSVRGGERRIVTALCYDLVGSTDLMHVMDIEDYQELMSAFQLASKQAIASHSGVMQHEAGDGGVALFPIELEAKDAASLAIRAGLGIVEACKRVGREAGQDDLQVRVGIATSVALVREGSREGWTREPVTGAALAMAARLQAITAPNSVLVCEETRHLAGRSHAFVFQGSKELKGFAAPEKVWRALGHKLGVDRFYAFGRMGGPLINRENELNTIGQLWDGVLAGQGSVVLIQGDAGIGKSRLLREIRRRTRAKRSKLLFFQCLPGGFRSTLHPLLNNLPEAASGSGGQMGPTAAAVAALFERNGIRDAEVVDVFSYLLGAQGSRLQSNEDPKAIREKAHRAMLRALEAVCRRGPVVVAVEDVHWIDPTSRDLLGEAARIIAKFPVLLVTTSRPSYASEWLDAANPTRLPLRPLDSDETRLAIKAKWPEHRLALLPDLFDATERISGGVPLFIEEICQWVSQNVEPDTMRLSESANPSHVSAFESILESRLQQLGTAREVARAAAVAGTQVTLPLLRALLPDFGKSALANAADTLCETGFLTRIRVPGRTAYGFRHTLIQETIYNAVLRKQRQVLHRRLFTAVDQNRGMAAWIDTGALAEHAERAGLVEEAVPLFIAAGKESSSRSAMIEARQFLEHALELCGQLSESDTAEPLKLSALTALGPILLGTVGLSSDPARRLYEDAVEIARRRPMSEQSQWFPIYWGWWLTGQDFRIMHDRALEVRSMLSKANEPEIQLQVNHCIWAIDFNLGRHRETQDAIKAGLALYDEKRAKESRTEFGGHDAKVCGLGQLALSLWLTGRTKASDAALSRMIAFTDRIAHAHSKAHSLDTEAVSAFYRDDFERLVEVSARMADFAKRHKMQSLSGLSILFNGWAEAHRTSLASGHATFQNGLALLRELGTVADLPIYLCMHATLLGLAGKIEPAIDVVNEAIGRGEETGHAYWLAELHRCRAILRARAGERKDAVVTDLRCAVEIAESQGATALIRRARHSMRELGIVIRR</sequence>
<dbReference type="Proteomes" id="UP000231987">
    <property type="component" value="Unassembled WGS sequence"/>
</dbReference>
<dbReference type="PROSITE" id="PS50125">
    <property type="entry name" value="GUANYLATE_CYCLASE_2"/>
    <property type="match status" value="1"/>
</dbReference>
<dbReference type="PANTHER" id="PTHR16305">
    <property type="entry name" value="TESTICULAR SOLUBLE ADENYLYL CYCLASE"/>
    <property type="match status" value="1"/>
</dbReference>
<dbReference type="GO" id="GO:0005737">
    <property type="term" value="C:cytoplasm"/>
    <property type="evidence" value="ECO:0007669"/>
    <property type="project" value="TreeGrafter"/>
</dbReference>
<gene>
    <name evidence="5" type="ORF">CEJ86_10260</name>
</gene>